<evidence type="ECO:0000313" key="5">
    <source>
        <dbReference type="EMBL" id="CAE0405619.1"/>
    </source>
</evidence>
<dbReference type="PRINTS" id="PR00387">
    <property type="entry name" value="PDIESTERASE1"/>
</dbReference>
<dbReference type="GO" id="GO:0004114">
    <property type="term" value="F:3',5'-cyclic-nucleotide phosphodiesterase activity"/>
    <property type="evidence" value="ECO:0007669"/>
    <property type="project" value="InterPro"/>
</dbReference>
<name>A0A7S3P557_9STRA</name>
<dbReference type="Pfam" id="PF00233">
    <property type="entry name" value="PDEase_I"/>
    <property type="match status" value="1"/>
</dbReference>
<protein>
    <recommendedName>
        <fullName evidence="4">PDEase domain-containing protein</fullName>
    </recommendedName>
</protein>
<dbReference type="Gene3D" id="1.10.1300.10">
    <property type="entry name" value="3'5'-cyclic nucleotide phosphodiesterase, catalytic domain"/>
    <property type="match status" value="1"/>
</dbReference>
<gene>
    <name evidence="5" type="ORF">ACOF00016_LOCUS3626</name>
</gene>
<feature type="domain" description="PDEase" evidence="4">
    <location>
        <begin position="1"/>
        <end position="186"/>
    </location>
</feature>
<accession>A0A7S3P557</accession>
<feature type="binding site" evidence="3">
    <location>
        <position position="55"/>
    </location>
    <ligand>
        <name>Zn(2+)</name>
        <dbReference type="ChEBI" id="CHEBI:29105"/>
        <label>1</label>
    </ligand>
</feature>
<dbReference type="GO" id="GO:0046872">
    <property type="term" value="F:metal ion binding"/>
    <property type="evidence" value="ECO:0007669"/>
    <property type="project" value="UniProtKB-KW"/>
</dbReference>
<dbReference type="InterPro" id="IPR002073">
    <property type="entry name" value="PDEase_catalytic_dom"/>
</dbReference>
<keyword evidence="2" id="KW-0378">Hydrolase</keyword>
<keyword evidence="1 3" id="KW-0479">Metal-binding</keyword>
<reference evidence="5" key="1">
    <citation type="submission" date="2021-01" db="EMBL/GenBank/DDBJ databases">
        <authorList>
            <person name="Corre E."/>
            <person name="Pelletier E."/>
            <person name="Niang G."/>
            <person name="Scheremetjew M."/>
            <person name="Finn R."/>
            <person name="Kale V."/>
            <person name="Holt S."/>
            <person name="Cochrane G."/>
            <person name="Meng A."/>
            <person name="Brown T."/>
            <person name="Cohen L."/>
        </authorList>
    </citation>
    <scope>NUCLEOTIDE SEQUENCE</scope>
    <source>
        <strain evidence="5">CCMP127</strain>
    </source>
</reference>
<feature type="binding site" evidence="3">
    <location>
        <position position="56"/>
    </location>
    <ligand>
        <name>Zn(2+)</name>
        <dbReference type="ChEBI" id="CHEBI:29105"/>
        <label>2</label>
    </ligand>
</feature>
<evidence type="ECO:0000256" key="2">
    <source>
        <dbReference type="ARBA" id="ARBA00022801"/>
    </source>
</evidence>
<dbReference type="InterPro" id="IPR036971">
    <property type="entry name" value="PDEase_catalytic_dom_sf"/>
</dbReference>
<proteinExistence type="predicted"/>
<dbReference type="GO" id="GO:0007165">
    <property type="term" value="P:signal transduction"/>
    <property type="evidence" value="ECO:0007669"/>
    <property type="project" value="InterPro"/>
</dbReference>
<dbReference type="PANTHER" id="PTHR11347">
    <property type="entry name" value="CYCLIC NUCLEOTIDE PHOSPHODIESTERASE"/>
    <property type="match status" value="1"/>
</dbReference>
<dbReference type="PROSITE" id="PS51845">
    <property type="entry name" value="PDEASE_I_2"/>
    <property type="match status" value="1"/>
</dbReference>
<feature type="binding site" evidence="3">
    <location>
        <position position="177"/>
    </location>
    <ligand>
        <name>Zn(2+)</name>
        <dbReference type="ChEBI" id="CHEBI:29105"/>
        <label>1</label>
    </ligand>
</feature>
<feature type="binding site" evidence="3">
    <location>
        <position position="56"/>
    </location>
    <ligand>
        <name>Zn(2+)</name>
        <dbReference type="ChEBI" id="CHEBI:29105"/>
        <label>1</label>
    </ligand>
</feature>
<evidence type="ECO:0000256" key="1">
    <source>
        <dbReference type="ARBA" id="ARBA00022723"/>
    </source>
</evidence>
<evidence type="ECO:0000259" key="4">
    <source>
        <dbReference type="PROSITE" id="PS51845"/>
    </source>
</evidence>
<dbReference type="InterPro" id="IPR023088">
    <property type="entry name" value="PDEase"/>
</dbReference>
<dbReference type="SUPFAM" id="SSF109604">
    <property type="entry name" value="HD-domain/PDEase-like"/>
    <property type="match status" value="1"/>
</dbReference>
<sequence length="186" mass="21045">MSVVKLMSNIIAPQDVDYKGAKTQDDVAVTLHDHTYGITSDPLTQFACIFSALVHDADHPGVPNSQLVKERTQEALVYENRSVAEQNSLDLSWSLLMDDRYTDLRNTICATHDEFDRFRQLTVNLVLATDIMDKDLKSLRNARWKKAFASDQSSACDITNVNRKATIVIEHLIQASDVAHTMQHWQ</sequence>
<dbReference type="EMBL" id="HBIM01004238">
    <property type="protein sequence ID" value="CAE0405619.1"/>
    <property type="molecule type" value="Transcribed_RNA"/>
</dbReference>
<organism evidence="5">
    <name type="scientific">Amphora coffeiformis</name>
    <dbReference type="NCBI Taxonomy" id="265554"/>
    <lineage>
        <taxon>Eukaryota</taxon>
        <taxon>Sar</taxon>
        <taxon>Stramenopiles</taxon>
        <taxon>Ochrophyta</taxon>
        <taxon>Bacillariophyta</taxon>
        <taxon>Bacillariophyceae</taxon>
        <taxon>Bacillariophycidae</taxon>
        <taxon>Thalassiophysales</taxon>
        <taxon>Catenulaceae</taxon>
        <taxon>Amphora</taxon>
    </lineage>
</organism>
<evidence type="ECO:0000256" key="3">
    <source>
        <dbReference type="PIRSR" id="PIRSR623088-3"/>
    </source>
</evidence>
<dbReference type="AlphaFoldDB" id="A0A7S3P557"/>